<evidence type="ECO:0000256" key="5">
    <source>
        <dbReference type="ARBA" id="ARBA00022989"/>
    </source>
</evidence>
<dbReference type="CDD" id="cd00146">
    <property type="entry name" value="PKD"/>
    <property type="match status" value="4"/>
</dbReference>
<dbReference type="GO" id="GO:0005929">
    <property type="term" value="C:cilium"/>
    <property type="evidence" value="ECO:0007669"/>
    <property type="project" value="UniProtKB-ARBA"/>
</dbReference>
<dbReference type="SUPFAM" id="SSF49723">
    <property type="entry name" value="Lipase/lipooxygenase domain (PLAT/LH2 domain)"/>
    <property type="match status" value="1"/>
</dbReference>
<evidence type="ECO:0000259" key="11">
    <source>
        <dbReference type="PROSITE" id="PS50093"/>
    </source>
</evidence>
<feature type="domain" description="PLAT" evidence="12">
    <location>
        <begin position="2301"/>
        <end position="2415"/>
    </location>
</feature>
<dbReference type="PANTHER" id="PTHR46730:SF2">
    <property type="entry name" value="POLYCYSTIN-1 ISOFORM X1"/>
    <property type="match status" value="1"/>
</dbReference>
<dbReference type="Pfam" id="PF02010">
    <property type="entry name" value="REJ"/>
    <property type="match status" value="2"/>
</dbReference>
<feature type="domain" description="REJ" evidence="13">
    <location>
        <begin position="1470"/>
        <end position="1626"/>
    </location>
</feature>
<evidence type="ECO:0000256" key="7">
    <source>
        <dbReference type="ARBA" id="ARBA00023180"/>
    </source>
</evidence>
<comment type="subcellular location">
    <subcellularLocation>
        <location evidence="1">Membrane</location>
        <topology evidence="1">Multi-pass membrane protein</topology>
    </subcellularLocation>
</comment>
<feature type="transmembrane region" description="Helical" evidence="10">
    <location>
        <begin position="2258"/>
        <end position="2278"/>
    </location>
</feature>
<dbReference type="InterPro" id="IPR002859">
    <property type="entry name" value="PKD/REJ-like"/>
</dbReference>
<dbReference type="Ensembl" id="ENSSMAT00000008031.2">
    <property type="protein sequence ID" value="ENSSMAP00000007932.2"/>
    <property type="gene ID" value="ENSSMAG00000004848.2"/>
</dbReference>
<feature type="domain" description="REJ" evidence="13">
    <location>
        <begin position="2370"/>
        <end position="2492"/>
    </location>
</feature>
<dbReference type="PRINTS" id="PR00500">
    <property type="entry name" value="POLYCYSTIN1"/>
</dbReference>
<organism evidence="14 15">
    <name type="scientific">Scophthalmus maximus</name>
    <name type="common">Turbot</name>
    <name type="synonym">Psetta maxima</name>
    <dbReference type="NCBI Taxonomy" id="52904"/>
    <lineage>
        <taxon>Eukaryota</taxon>
        <taxon>Metazoa</taxon>
        <taxon>Chordata</taxon>
        <taxon>Craniata</taxon>
        <taxon>Vertebrata</taxon>
        <taxon>Euteleostomi</taxon>
        <taxon>Actinopterygii</taxon>
        <taxon>Neopterygii</taxon>
        <taxon>Teleostei</taxon>
        <taxon>Neoteleostei</taxon>
        <taxon>Acanthomorphata</taxon>
        <taxon>Carangaria</taxon>
        <taxon>Pleuronectiformes</taxon>
        <taxon>Pleuronectoidei</taxon>
        <taxon>Scophthalmidae</taxon>
        <taxon>Scophthalmus</taxon>
    </lineage>
</organism>
<name>A0A8D2ZUP7_SCOMX</name>
<dbReference type="Pfam" id="PF00801">
    <property type="entry name" value="PKD"/>
    <property type="match status" value="6"/>
</dbReference>
<dbReference type="Gene3D" id="2.60.60.20">
    <property type="entry name" value="PLAT/LH2 domain"/>
    <property type="match status" value="1"/>
</dbReference>
<evidence type="ECO:0000259" key="12">
    <source>
        <dbReference type="PROSITE" id="PS50095"/>
    </source>
</evidence>
<feature type="region of interest" description="Disordered" evidence="9">
    <location>
        <begin position="3134"/>
        <end position="3158"/>
    </location>
</feature>
<dbReference type="FunFam" id="2.60.60.20:FF:000012">
    <property type="entry name" value="polycystin-1 isoform X2"/>
    <property type="match status" value="1"/>
</dbReference>
<reference evidence="14" key="2">
    <citation type="submission" date="2025-08" db="UniProtKB">
        <authorList>
            <consortium name="Ensembl"/>
        </authorList>
    </citation>
    <scope>IDENTIFICATION</scope>
</reference>
<feature type="region of interest" description="Disordered" evidence="9">
    <location>
        <begin position="3212"/>
        <end position="3246"/>
    </location>
</feature>
<evidence type="ECO:0000256" key="2">
    <source>
        <dbReference type="ARBA" id="ARBA00007200"/>
    </source>
</evidence>
<dbReference type="GeneTree" id="ENSGT00940000167780"/>
<keyword evidence="3 10" id="KW-0812">Transmembrane</keyword>
<dbReference type="GO" id="GO:0005886">
    <property type="term" value="C:plasma membrane"/>
    <property type="evidence" value="ECO:0007669"/>
    <property type="project" value="TreeGrafter"/>
</dbReference>
<keyword evidence="4" id="KW-0677">Repeat</keyword>
<accession>A0A8D2ZUP7</accession>
<evidence type="ECO:0000256" key="1">
    <source>
        <dbReference type="ARBA" id="ARBA00004141"/>
    </source>
</evidence>
<keyword evidence="5 10" id="KW-1133">Transmembrane helix</keyword>
<evidence type="ECO:0000256" key="10">
    <source>
        <dbReference type="SAM" id="Phobius"/>
    </source>
</evidence>
<dbReference type="GO" id="GO:0005261">
    <property type="term" value="F:monoatomic cation channel activity"/>
    <property type="evidence" value="ECO:0007669"/>
    <property type="project" value="TreeGrafter"/>
</dbReference>
<feature type="transmembrane region" description="Helical" evidence="10">
    <location>
        <begin position="2490"/>
        <end position="2510"/>
    </location>
</feature>
<dbReference type="PROSITE" id="PS51111">
    <property type="entry name" value="REJ"/>
    <property type="match status" value="2"/>
</dbReference>
<dbReference type="Proteomes" id="UP000694558">
    <property type="component" value="Chromosome 18"/>
</dbReference>
<dbReference type="SMART" id="SM00308">
    <property type="entry name" value="LH2"/>
    <property type="match status" value="1"/>
</dbReference>
<feature type="domain" description="PKD" evidence="11">
    <location>
        <begin position="454"/>
        <end position="509"/>
    </location>
</feature>
<dbReference type="PANTHER" id="PTHR46730">
    <property type="entry name" value="POLYCYSTIN-1"/>
    <property type="match status" value="1"/>
</dbReference>
<dbReference type="Pfam" id="PF01477">
    <property type="entry name" value="PLAT"/>
    <property type="match status" value="1"/>
</dbReference>
<evidence type="ECO:0000256" key="9">
    <source>
        <dbReference type="SAM" id="MobiDB-lite"/>
    </source>
</evidence>
<keyword evidence="6 10" id="KW-0472">Membrane</keyword>
<dbReference type="InterPro" id="IPR000434">
    <property type="entry name" value="PC1"/>
</dbReference>
<evidence type="ECO:0000259" key="13">
    <source>
        <dbReference type="PROSITE" id="PS51111"/>
    </source>
</evidence>
<feature type="domain" description="PKD" evidence="11">
    <location>
        <begin position="803"/>
        <end position="863"/>
    </location>
</feature>
<dbReference type="InterPro" id="IPR013783">
    <property type="entry name" value="Ig-like_fold"/>
</dbReference>
<dbReference type="InterPro" id="IPR042060">
    <property type="entry name" value="PLAT_polycystin1"/>
</dbReference>
<dbReference type="CDD" id="cd01752">
    <property type="entry name" value="PLAT_polycystin"/>
    <property type="match status" value="1"/>
</dbReference>
<dbReference type="PROSITE" id="PS50093">
    <property type="entry name" value="PKD"/>
    <property type="match status" value="5"/>
</dbReference>
<dbReference type="SUPFAM" id="SSF49299">
    <property type="entry name" value="PKD domain"/>
    <property type="match status" value="7"/>
</dbReference>
<dbReference type="GO" id="GO:0006816">
    <property type="term" value="P:calcium ion transport"/>
    <property type="evidence" value="ECO:0007669"/>
    <property type="project" value="TreeGrafter"/>
</dbReference>
<feature type="compositionally biased region" description="Polar residues" evidence="9">
    <location>
        <begin position="3137"/>
        <end position="3150"/>
    </location>
</feature>
<dbReference type="PROSITE" id="PS50095">
    <property type="entry name" value="PLAT"/>
    <property type="match status" value="1"/>
</dbReference>
<dbReference type="SMART" id="SM00089">
    <property type="entry name" value="PKD"/>
    <property type="match status" value="9"/>
</dbReference>
<dbReference type="InterPro" id="IPR000203">
    <property type="entry name" value="GPS"/>
</dbReference>
<dbReference type="Gene3D" id="2.60.40.10">
    <property type="entry name" value="Immunoglobulins"/>
    <property type="match status" value="5"/>
</dbReference>
<proteinExistence type="inferred from homology"/>
<feature type="domain" description="PKD" evidence="11">
    <location>
        <begin position="1398"/>
        <end position="1466"/>
    </location>
</feature>
<evidence type="ECO:0000313" key="15">
    <source>
        <dbReference type="Proteomes" id="UP000694558"/>
    </source>
</evidence>
<dbReference type="InterPro" id="IPR014010">
    <property type="entry name" value="REJ_dom"/>
</dbReference>
<feature type="transmembrane region" description="Helical" evidence="10">
    <location>
        <begin position="2871"/>
        <end position="2889"/>
    </location>
</feature>
<dbReference type="InterPro" id="IPR000601">
    <property type="entry name" value="PKD_dom"/>
</dbReference>
<feature type="domain" description="PKD" evidence="11">
    <location>
        <begin position="544"/>
        <end position="599"/>
    </location>
</feature>
<dbReference type="InterPro" id="IPR035986">
    <property type="entry name" value="PKD_dom_sf"/>
</dbReference>
<feature type="transmembrane region" description="Helical" evidence="10">
    <location>
        <begin position="2462"/>
        <end position="2484"/>
    </location>
</feature>
<evidence type="ECO:0000256" key="4">
    <source>
        <dbReference type="ARBA" id="ARBA00022737"/>
    </source>
</evidence>
<dbReference type="SMART" id="SM00303">
    <property type="entry name" value="GPS"/>
    <property type="match status" value="1"/>
</dbReference>
<evidence type="ECO:0000256" key="8">
    <source>
        <dbReference type="PROSITE-ProRule" id="PRU00152"/>
    </source>
</evidence>
<dbReference type="InterPro" id="IPR036392">
    <property type="entry name" value="PLAT/LH2_dom_sf"/>
</dbReference>
<feature type="domain" description="PKD" evidence="11">
    <location>
        <begin position="634"/>
        <end position="691"/>
    </location>
</feature>
<feature type="region of interest" description="Disordered" evidence="9">
    <location>
        <begin position="2971"/>
        <end position="2992"/>
    </location>
</feature>
<protein>
    <recommendedName>
        <fullName evidence="16">Polycystic kidney disease 1b</fullName>
    </recommendedName>
</protein>
<evidence type="ECO:0000256" key="3">
    <source>
        <dbReference type="ARBA" id="ARBA00022692"/>
    </source>
</evidence>
<sequence length="3246" mass="355534">MQLFPGLWFSHAGQLVKVKLVVQPSPLSSLARVQILRPYCDPNHHLVPPGCGSLLNPFSCCSPVPLCNTTGGCSVGQYWCHLLEACVPTTSPCSPYDSFHRKHCHHLLRQVLLPDTAITVYPDDIVAIQHTRDSGTFLHCLDSEVSQNSSWRQSYLSLRGAEWGGWWQGGLTSLSQGGQWVDGVVCDMSFLYIDTLRRGTELNSIFTHTEATTTPDIRPLTTGPPPDLASKFRLNVIHPLPDKKNQIYVQINTPTLIVVKALSGQNARSSWSAPVLQTGVPFLSSCPKEVAPSWPGCERQSLDEWFSSVTLLLPSVGVQTLDISLVDAVSPRSVHSVAVNVCGHEAVTGLSVEPHGRLRMLVDTPQVRVYNTCIFAYLLMLFVTNFRFYYSVHQNESFFSLSFNTGDFTLHVQVSNQYDIIGASMKINARPELSHVHISSSPVVPLVNHTLLLEASAEPSTFAILYVWDFGDGSKAVQGVHHKVRHTFGSAGLYNVTVCANNTLGSLTTWLILEVVEKISGLTISYSEPGETSSATDFRAKVAAGTGLVWDYDFGDGSLQGNLINGSISHTYKFPGNYTVVVSVSNSASKAHQSIRVEVYTVAVSGVLPTECIVNGTDVQLTALVTGKMSFLIFHWQFGDGSPLTVVTGQSTAMHLFPRPGIFHVSLIVFSSITSVSFNTSICVEAPITNMAVQPPQDVVAVGEEVCFRVLVSPEQVTSYQVRWYNNSFSPAAKIENSQKCFVFKDEGVEEVSVIASNKVSNKTANVIITIQKPVSRLSVVHDSESDTLMVNTLVSFWVASCSGSNVSVQWDFGDGSLVEQSQNVSHVFRSTGQFTITATASNMVSIDSATIKVNVLLPVGDLSLHNNEPYAVVGEETLITAVSSAISSTNYYWTVDGITSTKQGTYQLRFAFPKPGVYQVKVIAQNLVSRREAAILIEVFERIEGLQIERLSLSNMKYVPTREEVLFIASITKGSNVTYRWLAAQNGINREITGDGKRFHLLAETPVGILVQVSASNKLGEAISTVSLVAVERVTGAHVTIHSNIVTFGELVNISVSVVTGSDLEYLWYMNYDPSPLRTHAPFLLQNFTSLGNHLVTVTVQNVLSQCNATKQFIIQEEVQEVDFEIEGKTRPFYLNTNAALLLCGLIRKGSDLHWDWEIQGSKTNLFNASTQTFIYTFTHADIYYVSLNVSNGIHWQMVSYKVTVQDGIRDLQLNISKFSLCGEEEVTFVPTISKGSNVSFVITLTNKGWIHSQAILEGQYSTSSLPAGKYLVTLKAWNLVSSTEVASSILITERIQGLRLVNCCSSALEALKGIHFKAEVQRGFTVNYTWIFHLVGTKPEFLMGQEVIFTPPESGSLSLTVVASNGVCSQTLNEAASVEWPVEKIKLVCHSERIFVGHTVRFSATVSGGSNVRYLWDFGDSTEALVTDLRAVSHTYYIAGKYSVAATVLNSVSRVSKELHVEVEEIQCSTPQASLVQSQSTISRSRPSFFEASVDTNCSTYKTVYLWEIFTRSDCPFRDMHFSGNNVIFRSQVNAASPFLLLPKHTLDVGQHCLVFTVSLQGTPVFNQRMTNITVVNSPLVAVIKGGSYKLWSSLSDLTLDGSASHDPDVVPGVEHMLEYHWTFIRHSLINTTAIILAGQCGQCDGDQTQYKWSAEVQTGMTLDLDDVATSTGRYSPNLVVRSGVLQPGLSYTFTLNVSQPGGGRLGSASQTIVPNNPPHGGLCDLSPGSDIRLLETVVTYNCSGSTVVLIVLHSSACIHIFFPFGHFSILQCTKCHFLANYNQLSFSPPQNNRNTRNMKLLMESEPTVRELMDRREIRGNVAQALASLPVSSLLDVDQISSALAQATAVPSELVCEGCRVRVLDAVGKMIRVIEEQMSPGVLSALETGRNILDVIGAATSTCIDCRLGADITELLNIALFSVLTGSTLAAVSESASASSSSHPASTIALSALAHTGDLVRSLMLSRVHGEEPLLLSTQYVSTVGFQGDPSNLLCTHQTNRSHLCQFRIPASLTAHLKSQRSEVVQVLFGMDGALQSNPMLSAAAPPISTSLVAMELTTPQGRPIPIRDLDTEQAIQVALPNKYPVGRQGEGGDGRGGGNRTETCLTVTLPTRGQLNFTVKAVDRLDENAGLYLSFNFSLLPGTVDVLKLLQFYSQFLYLPYMLRGTDKPVAVNLTSSLLDGGPVNVSVCVFSSLCMYYSVEEGRWSSEGLQPLEGSTLRAAHCLTQHLTIFGASLFVHPGAVVLLPPSGGPMRNVMVGIVCAVLVLTHLLVGLIAHKLDHLDSLRQSQVPLCGRPGLYHYRVLVKTGWRRGAGTTAHVGISVYGVNKSGSRHLQRDGAFQRGSLDQFHLETDDNLGEVWKIRIWHDNTGLDPSWYVQHVVVWDPQTDHLFFFVLEDWLSVENQRNVTVEKEVLASCPEELTEFRRVLASQLTFGVTERHLWLSLWECPAHSRFTRGQRVTCSALMLHLYLALGALWYGAVGSEGNSVHVYVCVCVCVCVCACVRVCVRVCVCLCVCECVCVYPQVTVDMSVPPSPVCHSVEMDDYLGQSELSSHSLLSLPDSCSPVRESPSSVRAHTHTHTHTHMETHAVVILLQSHFSEVRLSRPARMAAPSMGTVCDLPRGGCAAGNLSGRGWTLRQLLPQNRSSHVAGIGRLRFPHLRSAAGASQGEFKHVNPMNSLTCVCLWLKVLLIRPPQVCVQALIYTVLWRPVDPEVEDLLAQDTTVVRSSGEQGAKVRPPCGYGLLQAKDEARKVRALRSLVRVRAEVNFERISPQASDCSTIKGKVYYSMCGFDDLSITLSCHSASVPTGQLHQLPQCCPSGTGVVSVCSCTAHSACSEGKRELLGTLRFVRRWLVIGRVLQRAWGELWALAVLLLLLLALCTHLGNMVGYKKKSSTAWNMAEQAELYHPTIEPQDYEMVEFFIKRLKLWMGLSKAKEFRHRVKFEGMGIPPSRSSQESRLSTLSSTVSSNLPSYRSPSLSSSFSSPRPLSSVLSVRSEDSSVSEPGFHVLPYLDRLVPSVSALLSHFDRVNRITEDVHNLEMMLEDALTRRRKRWFSNNENGADRFVESTTNPKEPEEGMITGKLRHRKTGILYPKPRISLPSSFSFNPSTLHSSAASIFPRSKSSYSESESVLPQMSSDNHTSETAKPASGTCGLYPAGSPGVGQFPRRRAWHSGSSHSADAVQRAFQFSAGALPCGNGGEHVAYKNVRPRSEEGLRRHPNGGVPLKRKAWISEGPETEQD</sequence>
<comment type="similarity">
    <text evidence="2">Belongs to the polycystin family.</text>
</comment>
<dbReference type="InterPro" id="IPR022409">
    <property type="entry name" value="PKD/Chitinase_dom"/>
</dbReference>
<reference evidence="14" key="1">
    <citation type="submission" date="2023-05" db="EMBL/GenBank/DDBJ databases">
        <title>High-quality long-read genome of Scophthalmus maximus.</title>
        <authorList>
            <person name="Lien S."/>
            <person name="Martinez P."/>
        </authorList>
    </citation>
    <scope>NUCLEOTIDE SEQUENCE [LARGE SCALE GENOMIC DNA]</scope>
</reference>
<evidence type="ECO:0008006" key="16">
    <source>
        <dbReference type="Google" id="ProtNLM"/>
    </source>
</evidence>
<dbReference type="InterPro" id="IPR001024">
    <property type="entry name" value="PLAT/LH2_dom"/>
</dbReference>
<evidence type="ECO:0000313" key="14">
    <source>
        <dbReference type="Ensembl" id="ENSSMAP00000007932.2"/>
    </source>
</evidence>
<keyword evidence="7" id="KW-0325">Glycoprotein</keyword>
<comment type="caution">
    <text evidence="8">Lacks conserved residue(s) required for the propagation of feature annotation.</text>
</comment>
<evidence type="ECO:0000256" key="6">
    <source>
        <dbReference type="ARBA" id="ARBA00023136"/>
    </source>
</evidence>